<comment type="pathway">
    <text evidence="1">Carbohydrate acid metabolism.</text>
</comment>
<protein>
    <submittedName>
        <fullName evidence="6">Putative KHG/KDPG aldolase</fullName>
    </submittedName>
</protein>
<evidence type="ECO:0000256" key="5">
    <source>
        <dbReference type="ARBA" id="ARBA00023277"/>
    </source>
</evidence>
<dbReference type="PANTHER" id="PTHR30246:SF1">
    <property type="entry name" value="2-DEHYDRO-3-DEOXY-6-PHOSPHOGALACTONATE ALDOLASE-RELATED"/>
    <property type="match status" value="1"/>
</dbReference>
<dbReference type="InterPro" id="IPR031338">
    <property type="entry name" value="KDPG/KHG_AS_2"/>
</dbReference>
<keyword evidence="4" id="KW-0456">Lyase</keyword>
<comment type="caution">
    <text evidence="6">The sequence shown here is derived from an EMBL/GenBank/DDBJ whole genome shotgun (WGS) entry which is preliminary data.</text>
</comment>
<comment type="subunit">
    <text evidence="3">Homotrimer.</text>
</comment>
<accession>A0A645IKT5</accession>
<dbReference type="SUPFAM" id="SSF51569">
    <property type="entry name" value="Aldolase"/>
    <property type="match status" value="1"/>
</dbReference>
<evidence type="ECO:0000256" key="3">
    <source>
        <dbReference type="ARBA" id="ARBA00011233"/>
    </source>
</evidence>
<dbReference type="GO" id="GO:0016829">
    <property type="term" value="F:lyase activity"/>
    <property type="evidence" value="ECO:0007669"/>
    <property type="project" value="UniProtKB-KW"/>
</dbReference>
<evidence type="ECO:0000256" key="1">
    <source>
        <dbReference type="ARBA" id="ARBA00004761"/>
    </source>
</evidence>
<organism evidence="6">
    <name type="scientific">bioreactor metagenome</name>
    <dbReference type="NCBI Taxonomy" id="1076179"/>
    <lineage>
        <taxon>unclassified sequences</taxon>
        <taxon>metagenomes</taxon>
        <taxon>ecological metagenomes</taxon>
    </lineage>
</organism>
<evidence type="ECO:0000313" key="6">
    <source>
        <dbReference type="EMBL" id="MPN51710.1"/>
    </source>
</evidence>
<name>A0A645IKT5_9ZZZZ</name>
<dbReference type="InterPro" id="IPR013785">
    <property type="entry name" value="Aldolase_TIM"/>
</dbReference>
<evidence type="ECO:0000256" key="2">
    <source>
        <dbReference type="ARBA" id="ARBA00006906"/>
    </source>
</evidence>
<dbReference type="CDD" id="cd00452">
    <property type="entry name" value="KDPG_aldolase"/>
    <property type="match status" value="1"/>
</dbReference>
<dbReference type="PROSITE" id="PS00160">
    <property type="entry name" value="ALDOLASE_KDPG_KHG_2"/>
    <property type="match status" value="1"/>
</dbReference>
<dbReference type="NCBIfam" id="TIGR01182">
    <property type="entry name" value="eda"/>
    <property type="match status" value="1"/>
</dbReference>
<proteinExistence type="inferred from homology"/>
<keyword evidence="5" id="KW-0119">Carbohydrate metabolism</keyword>
<dbReference type="Pfam" id="PF01081">
    <property type="entry name" value="Aldolase"/>
    <property type="match status" value="1"/>
</dbReference>
<evidence type="ECO:0000256" key="4">
    <source>
        <dbReference type="ARBA" id="ARBA00023239"/>
    </source>
</evidence>
<dbReference type="EMBL" id="VSSQ01117101">
    <property type="protein sequence ID" value="MPN51710.1"/>
    <property type="molecule type" value="Genomic_DNA"/>
</dbReference>
<dbReference type="InterPro" id="IPR000887">
    <property type="entry name" value="Aldlse_KDPG_KHG"/>
</dbReference>
<dbReference type="Gene3D" id="3.20.20.70">
    <property type="entry name" value="Aldolase class I"/>
    <property type="match status" value="1"/>
</dbReference>
<reference evidence="6" key="1">
    <citation type="submission" date="2019-08" db="EMBL/GenBank/DDBJ databases">
        <authorList>
            <person name="Kucharzyk K."/>
            <person name="Murdoch R.W."/>
            <person name="Higgins S."/>
            <person name="Loffler F."/>
        </authorList>
    </citation>
    <scope>NUCLEOTIDE SEQUENCE</scope>
</reference>
<dbReference type="AlphaFoldDB" id="A0A645IKT5"/>
<dbReference type="PANTHER" id="PTHR30246">
    <property type="entry name" value="2-KETO-3-DEOXY-6-PHOSPHOGLUCONATE ALDOLASE"/>
    <property type="match status" value="1"/>
</dbReference>
<gene>
    <name evidence="6" type="primary">eda_18</name>
    <name evidence="6" type="ORF">SDC9_199359</name>
</gene>
<sequence>MLIGAGTLLNLTDLERARNAGAKFGMAPGFNPHVVQTAIARNFPFVPGICSPSELEQAAALGCRIFKFFPAEAVGGTAFLKAIIAPYRHLGIQFIPTGGLTPANVKEYLKIPEVITIGGTWLGKDIPDWKKVTRAIRQAVEVVKEVQE</sequence>
<comment type="similarity">
    <text evidence="2">Belongs to the KHG/KDPG aldolase family.</text>
</comment>